<dbReference type="OrthoDB" id="3515175at2759"/>
<feature type="compositionally biased region" description="Basic and acidic residues" evidence="1">
    <location>
        <begin position="68"/>
        <end position="107"/>
    </location>
</feature>
<evidence type="ECO:0000256" key="1">
    <source>
        <dbReference type="SAM" id="MobiDB-lite"/>
    </source>
</evidence>
<evidence type="ECO:0000313" key="3">
    <source>
        <dbReference type="Proteomes" id="UP000717328"/>
    </source>
</evidence>
<comment type="caution">
    <text evidence="2">The sequence shown here is derived from an EMBL/GenBank/DDBJ whole genome shotgun (WGS) entry which is preliminary data.</text>
</comment>
<evidence type="ECO:0000313" key="2">
    <source>
        <dbReference type="EMBL" id="KAG5634714.1"/>
    </source>
</evidence>
<dbReference type="Proteomes" id="UP000717328">
    <property type="component" value="Unassembled WGS sequence"/>
</dbReference>
<gene>
    <name evidence="2" type="ORF">H0H81_001011</name>
</gene>
<feature type="region of interest" description="Disordered" evidence="1">
    <location>
        <begin position="68"/>
        <end position="121"/>
    </location>
</feature>
<proteinExistence type="predicted"/>
<reference evidence="2" key="1">
    <citation type="submission" date="2021-02" db="EMBL/GenBank/DDBJ databases">
        <authorList>
            <person name="Nieuwenhuis M."/>
            <person name="Van De Peppel L.J.J."/>
        </authorList>
    </citation>
    <scope>NUCLEOTIDE SEQUENCE</scope>
    <source>
        <strain evidence="2">D49</strain>
    </source>
</reference>
<reference evidence="2" key="2">
    <citation type="submission" date="2021-10" db="EMBL/GenBank/DDBJ databases">
        <title>Phylogenomics reveals ancestral predisposition of the termite-cultivated fungus Termitomyces towards a domesticated lifestyle.</title>
        <authorList>
            <person name="Auxier B."/>
            <person name="Grum-Grzhimaylo A."/>
            <person name="Cardenas M.E."/>
            <person name="Lodge J.D."/>
            <person name="Laessoe T."/>
            <person name="Pedersen O."/>
            <person name="Smith M.E."/>
            <person name="Kuyper T.W."/>
            <person name="Franco-Molano E.A."/>
            <person name="Baroni T.J."/>
            <person name="Aanen D.K."/>
        </authorList>
    </citation>
    <scope>NUCLEOTIDE SEQUENCE</scope>
    <source>
        <strain evidence="2">D49</strain>
    </source>
</reference>
<sequence length="322" mass="36204">MNQTFVRAQETRRFMLKDVASATRKPGDDGANMISFQVLSDKAQGKRRRSPSAELLLYPAVWVGVDGKAPDHPDRQHPYSSQERRPEARKNNHIEEETLVHSDHAQEVRATSKGGHPFEEEASAQPVTIVNEELMSLPFFTPALIVQALTEYLSLLFDPVLSMAFGMTSLPPLAVFSSGIRKEGQTWRSRTVPLVAPYSRQAMEDDWFFAFQYSISFSRGDDLYVFVKAKPRAVSESTQDTLHQAHSFERLLDLRGFLAEMESEGRPAAAPSAVIALEGVLKRLGNARRGGGELKLMNIEQAAEFCRNVEMWSLIKSRIMNY</sequence>
<accession>A0A9P7FPR0</accession>
<name>A0A9P7FPR0_9AGAR</name>
<protein>
    <submittedName>
        <fullName evidence="2">Uncharacterized protein</fullName>
    </submittedName>
</protein>
<organism evidence="2 3">
    <name type="scientific">Sphagnurus paluster</name>
    <dbReference type="NCBI Taxonomy" id="117069"/>
    <lineage>
        <taxon>Eukaryota</taxon>
        <taxon>Fungi</taxon>
        <taxon>Dikarya</taxon>
        <taxon>Basidiomycota</taxon>
        <taxon>Agaricomycotina</taxon>
        <taxon>Agaricomycetes</taxon>
        <taxon>Agaricomycetidae</taxon>
        <taxon>Agaricales</taxon>
        <taxon>Tricholomatineae</taxon>
        <taxon>Lyophyllaceae</taxon>
        <taxon>Sphagnurus</taxon>
    </lineage>
</organism>
<dbReference type="AlphaFoldDB" id="A0A9P7FPR0"/>
<keyword evidence="3" id="KW-1185">Reference proteome</keyword>
<dbReference type="EMBL" id="JABCKI010006298">
    <property type="protein sequence ID" value="KAG5634714.1"/>
    <property type="molecule type" value="Genomic_DNA"/>
</dbReference>